<evidence type="ECO:0000313" key="14">
    <source>
        <dbReference type="EMBL" id="PID57035.1"/>
    </source>
</evidence>
<gene>
    <name evidence="9 14" type="primary">tig</name>
    <name evidence="14" type="ORF">CSB45_08915</name>
</gene>
<evidence type="ECO:0000256" key="8">
    <source>
        <dbReference type="ARBA" id="ARBA00029986"/>
    </source>
</evidence>
<evidence type="ECO:0000256" key="3">
    <source>
        <dbReference type="ARBA" id="ARBA00013194"/>
    </source>
</evidence>
<evidence type="ECO:0000256" key="4">
    <source>
        <dbReference type="ARBA" id="ARBA00016902"/>
    </source>
</evidence>
<dbReference type="InterPro" id="IPR027304">
    <property type="entry name" value="Trigger_fact/SurA_dom_sf"/>
</dbReference>
<dbReference type="EMBL" id="PDPS01000029">
    <property type="protein sequence ID" value="PID57035.1"/>
    <property type="molecule type" value="Genomic_DNA"/>
</dbReference>
<dbReference type="GO" id="GO:0003755">
    <property type="term" value="F:peptidyl-prolyl cis-trans isomerase activity"/>
    <property type="evidence" value="ECO:0007669"/>
    <property type="project" value="UniProtKB-UniRule"/>
</dbReference>
<keyword evidence="9" id="KW-0131">Cell cycle</keyword>
<reference evidence="14 15" key="1">
    <citation type="submission" date="2017-10" db="EMBL/GenBank/DDBJ databases">
        <title>Novel microbial diversity and functional potential in the marine mammal oral microbiome.</title>
        <authorList>
            <person name="Dudek N.K."/>
            <person name="Sun C.L."/>
            <person name="Burstein D."/>
            <person name="Kantor R.S."/>
            <person name="Aliaga Goltsman D.S."/>
            <person name="Bik E.M."/>
            <person name="Thomas B.C."/>
            <person name="Banfield J.F."/>
            <person name="Relman D.A."/>
        </authorList>
    </citation>
    <scope>NUCLEOTIDE SEQUENCE [LARGE SCALE GENOMIC DNA]</scope>
    <source>
        <strain evidence="14">DOLZORAL124_49_17</strain>
    </source>
</reference>
<evidence type="ECO:0000256" key="5">
    <source>
        <dbReference type="ARBA" id="ARBA00023110"/>
    </source>
</evidence>
<dbReference type="PIRSF" id="PIRSF003095">
    <property type="entry name" value="Trigger_factor"/>
    <property type="match status" value="1"/>
</dbReference>
<dbReference type="InterPro" id="IPR036611">
    <property type="entry name" value="Trigger_fac_ribosome-bd_sf"/>
</dbReference>
<evidence type="ECO:0000256" key="1">
    <source>
        <dbReference type="ARBA" id="ARBA00000971"/>
    </source>
</evidence>
<feature type="domain" description="Trigger factor C-terminal" evidence="13">
    <location>
        <begin position="325"/>
        <end position="396"/>
    </location>
</feature>
<comment type="catalytic activity">
    <reaction evidence="1 9">
        <text>[protein]-peptidylproline (omega=180) = [protein]-peptidylproline (omega=0)</text>
        <dbReference type="Rhea" id="RHEA:16237"/>
        <dbReference type="Rhea" id="RHEA-COMP:10747"/>
        <dbReference type="Rhea" id="RHEA-COMP:10748"/>
        <dbReference type="ChEBI" id="CHEBI:83833"/>
        <dbReference type="ChEBI" id="CHEBI:83834"/>
        <dbReference type="EC" id="5.2.1.8"/>
    </reaction>
</comment>
<dbReference type="GO" id="GO:0051301">
    <property type="term" value="P:cell division"/>
    <property type="evidence" value="ECO:0007669"/>
    <property type="project" value="UniProtKB-KW"/>
</dbReference>
<dbReference type="GO" id="GO:0043022">
    <property type="term" value="F:ribosome binding"/>
    <property type="evidence" value="ECO:0007669"/>
    <property type="project" value="TreeGrafter"/>
</dbReference>
<comment type="similarity">
    <text evidence="2 9">Belongs to the FKBP-type PPIase family. Tig subfamily.</text>
</comment>
<evidence type="ECO:0000256" key="7">
    <source>
        <dbReference type="ARBA" id="ARBA00023235"/>
    </source>
</evidence>
<evidence type="ECO:0000259" key="13">
    <source>
        <dbReference type="Pfam" id="PF05698"/>
    </source>
</evidence>
<dbReference type="GO" id="GO:0044183">
    <property type="term" value="F:protein folding chaperone"/>
    <property type="evidence" value="ECO:0007669"/>
    <property type="project" value="TreeGrafter"/>
</dbReference>
<dbReference type="GO" id="GO:0005737">
    <property type="term" value="C:cytoplasm"/>
    <property type="evidence" value="ECO:0007669"/>
    <property type="project" value="UniProtKB-SubCell"/>
</dbReference>
<dbReference type="PANTHER" id="PTHR30560:SF3">
    <property type="entry name" value="TRIGGER FACTOR-LIKE PROTEIN TIG, CHLOROPLASTIC"/>
    <property type="match status" value="1"/>
</dbReference>
<dbReference type="EC" id="5.2.1.8" evidence="3 9"/>
<name>A0A2G6E4P3_9BACT</name>
<dbReference type="Gene3D" id="3.10.50.40">
    <property type="match status" value="1"/>
</dbReference>
<proteinExistence type="inferred from homology"/>
<dbReference type="Pfam" id="PF00254">
    <property type="entry name" value="FKBP_C"/>
    <property type="match status" value="1"/>
</dbReference>
<comment type="domain">
    <text evidence="9">Consists of 3 domains; the N-terminus binds the ribosome, the middle domain has PPIase activity, while the C-terminus has intrinsic chaperone activity on its own.</text>
</comment>
<comment type="caution">
    <text evidence="14">The sequence shown here is derived from an EMBL/GenBank/DDBJ whole genome shotgun (WGS) entry which is preliminary data.</text>
</comment>
<feature type="domain" description="Trigger factor ribosome-binding bacterial" evidence="12">
    <location>
        <begin position="1"/>
        <end position="147"/>
    </location>
</feature>
<accession>A0A2G6E4P3</accession>
<dbReference type="Proteomes" id="UP000229740">
    <property type="component" value="Unassembled WGS sequence"/>
</dbReference>
<dbReference type="InterPro" id="IPR037041">
    <property type="entry name" value="Trigger_fac_C_sf"/>
</dbReference>
<dbReference type="PANTHER" id="PTHR30560">
    <property type="entry name" value="TRIGGER FACTOR CHAPERONE AND PEPTIDYL-PROLYL CIS/TRANS ISOMERASE"/>
    <property type="match status" value="1"/>
</dbReference>
<dbReference type="InterPro" id="IPR001179">
    <property type="entry name" value="PPIase_FKBP_dom"/>
</dbReference>
<keyword evidence="9" id="KW-0132">Cell division</keyword>
<comment type="function">
    <text evidence="9">Involved in protein export. Acts as a chaperone by maintaining the newly synthesized protein in an open conformation. Functions as a peptidyl-prolyl cis-trans isomerase.</text>
</comment>
<keyword evidence="7 9" id="KW-0413">Isomerase</keyword>
<feature type="domain" description="PPIase FKBP-type" evidence="11">
    <location>
        <begin position="164"/>
        <end position="240"/>
    </location>
</feature>
<dbReference type="InterPro" id="IPR008881">
    <property type="entry name" value="Trigger_fac_ribosome-bd_bac"/>
</dbReference>
<evidence type="ECO:0000256" key="6">
    <source>
        <dbReference type="ARBA" id="ARBA00023186"/>
    </source>
</evidence>
<keyword evidence="6 9" id="KW-0143">Chaperone</keyword>
<dbReference type="InterPro" id="IPR005215">
    <property type="entry name" value="Trig_fac"/>
</dbReference>
<dbReference type="SUPFAM" id="SSF54534">
    <property type="entry name" value="FKBP-like"/>
    <property type="match status" value="1"/>
</dbReference>
<dbReference type="GO" id="GO:0051083">
    <property type="term" value="P:'de novo' cotranslational protein folding"/>
    <property type="evidence" value="ECO:0007669"/>
    <property type="project" value="TreeGrafter"/>
</dbReference>
<dbReference type="GO" id="GO:0015031">
    <property type="term" value="P:protein transport"/>
    <property type="evidence" value="ECO:0007669"/>
    <property type="project" value="UniProtKB-UniRule"/>
</dbReference>
<dbReference type="HAMAP" id="MF_00303">
    <property type="entry name" value="Trigger_factor_Tig"/>
    <property type="match status" value="1"/>
</dbReference>
<dbReference type="AlphaFoldDB" id="A0A2G6E4P3"/>
<dbReference type="SUPFAM" id="SSF102735">
    <property type="entry name" value="Trigger factor ribosome-binding domain"/>
    <property type="match status" value="1"/>
</dbReference>
<feature type="coiled-coil region" evidence="10">
    <location>
        <begin position="258"/>
        <end position="285"/>
    </location>
</feature>
<evidence type="ECO:0000259" key="11">
    <source>
        <dbReference type="Pfam" id="PF00254"/>
    </source>
</evidence>
<keyword evidence="5 9" id="KW-0697">Rotamase</keyword>
<evidence type="ECO:0000256" key="10">
    <source>
        <dbReference type="SAM" id="Coils"/>
    </source>
</evidence>
<dbReference type="GO" id="GO:0043335">
    <property type="term" value="P:protein unfolding"/>
    <property type="evidence" value="ECO:0007669"/>
    <property type="project" value="TreeGrafter"/>
</dbReference>
<dbReference type="NCBIfam" id="TIGR00115">
    <property type="entry name" value="tig"/>
    <property type="match status" value="1"/>
</dbReference>
<dbReference type="Gene3D" id="1.10.3120.10">
    <property type="entry name" value="Trigger factor, C-terminal domain"/>
    <property type="match status" value="1"/>
</dbReference>
<organism evidence="14 15">
    <name type="scientific">candidate division KSB3 bacterium</name>
    <dbReference type="NCBI Taxonomy" id="2044937"/>
    <lineage>
        <taxon>Bacteria</taxon>
        <taxon>candidate division KSB3</taxon>
    </lineage>
</organism>
<dbReference type="SUPFAM" id="SSF109998">
    <property type="entry name" value="Triger factor/SurA peptide-binding domain-like"/>
    <property type="match status" value="1"/>
</dbReference>
<evidence type="ECO:0000259" key="12">
    <source>
        <dbReference type="Pfam" id="PF05697"/>
    </source>
</evidence>
<evidence type="ECO:0000313" key="15">
    <source>
        <dbReference type="Proteomes" id="UP000229740"/>
    </source>
</evidence>
<dbReference type="InterPro" id="IPR008880">
    <property type="entry name" value="Trigger_fac_C"/>
</dbReference>
<comment type="subcellular location">
    <subcellularLocation>
        <location evidence="9">Cytoplasm</location>
    </subcellularLocation>
    <text evidence="9">About half TF is bound to the ribosome near the polypeptide exit tunnel while the other half is free in the cytoplasm.</text>
</comment>
<evidence type="ECO:0000256" key="9">
    <source>
        <dbReference type="HAMAP-Rule" id="MF_00303"/>
    </source>
</evidence>
<dbReference type="Gene3D" id="3.30.70.1050">
    <property type="entry name" value="Trigger factor ribosome-binding domain"/>
    <property type="match status" value="1"/>
</dbReference>
<evidence type="ECO:0000256" key="2">
    <source>
        <dbReference type="ARBA" id="ARBA00005464"/>
    </source>
</evidence>
<dbReference type="Pfam" id="PF05697">
    <property type="entry name" value="Trigger_N"/>
    <property type="match status" value="1"/>
</dbReference>
<keyword evidence="9" id="KW-0963">Cytoplasm</keyword>
<dbReference type="InterPro" id="IPR046357">
    <property type="entry name" value="PPIase_dom_sf"/>
</dbReference>
<protein>
    <recommendedName>
        <fullName evidence="4 9">Trigger factor</fullName>
        <shortName evidence="9">TF</shortName>
        <ecNumber evidence="3 9">5.2.1.8</ecNumber>
    </recommendedName>
    <alternativeName>
        <fullName evidence="8 9">PPIase</fullName>
    </alternativeName>
</protein>
<keyword evidence="10" id="KW-0175">Coiled coil</keyword>
<dbReference type="Pfam" id="PF05698">
    <property type="entry name" value="Trigger_C"/>
    <property type="match status" value="1"/>
</dbReference>
<sequence length="406" mass="45850">MNVVVEELGACRKKLTVQLSADEVNKEFQTVIQNVRKSVALPGFRKGKASLSTIKRRFRRQIHDEVKEKLLENSLKDALVEQKLSPSGTPSVDLKSIKVSENKALEYAAEIEFWPEFDLQDYKGLEISKKRAAETTDEQIHEALDELRRQNATHEPLDETHVIVDNDNVTVDYQRSLEGEPFGEPVKGVSFVLGVDQVFPELSENVFGKHKGDRVEFSTTYSEDAPNKSLAGKTLDFSMQIVNVEKVVLPELDDEFAKDLEEESLEELRQKIAENIKSRAELNLVADAKNRLLLNMAESYDFDVPPSILEAQKKTYPDKEDAELVNMVRAGLLLAKIQEQEGIEVSDEEVDAALERMATGQGLPVAVLRQYLTSQPNGFDRIISDIRESKTQDFLYEHAKVVEEDA</sequence>